<evidence type="ECO:0000313" key="7">
    <source>
        <dbReference type="Proteomes" id="UP001519289"/>
    </source>
</evidence>
<keyword evidence="4" id="KW-0598">Phosphotransferase system</keyword>
<dbReference type="PANTHER" id="PTHR34382">
    <property type="entry name" value="PTS SYSTEM N,N'-DIACETYLCHITOBIOSE-SPECIFIC EIIA COMPONENT"/>
    <property type="match status" value="1"/>
</dbReference>
<keyword evidence="3" id="KW-0808">Transferase</keyword>
<proteinExistence type="predicted"/>
<feature type="modified residue" description="Phosphohistidine; by HPr" evidence="5">
    <location>
        <position position="78"/>
    </location>
</feature>
<evidence type="ECO:0000256" key="3">
    <source>
        <dbReference type="ARBA" id="ARBA00022679"/>
    </source>
</evidence>
<evidence type="ECO:0000256" key="1">
    <source>
        <dbReference type="ARBA" id="ARBA00022448"/>
    </source>
</evidence>
<dbReference type="Pfam" id="PF02255">
    <property type="entry name" value="PTS_IIA"/>
    <property type="match status" value="1"/>
</dbReference>
<keyword evidence="1" id="KW-0813">Transport</keyword>
<keyword evidence="7" id="KW-1185">Reference proteome</keyword>
<evidence type="ECO:0000256" key="2">
    <source>
        <dbReference type="ARBA" id="ARBA00022597"/>
    </source>
</evidence>
<organism evidence="6 7">
    <name type="scientific">Symbiobacterium terraclitae</name>
    <dbReference type="NCBI Taxonomy" id="557451"/>
    <lineage>
        <taxon>Bacteria</taxon>
        <taxon>Bacillati</taxon>
        <taxon>Bacillota</taxon>
        <taxon>Clostridia</taxon>
        <taxon>Eubacteriales</taxon>
        <taxon>Symbiobacteriaceae</taxon>
        <taxon>Symbiobacterium</taxon>
    </lineage>
</organism>
<sequence length="107" mass="11904">MDTVDVETVAMQVILAAGNARSEAYEALRLAKQGDFAAAEQRMANSQRELSVAHKIQTELIQAEAAGRPTPLGLLMVHAQDHLMTAMSEQLLIQEIIDLHRRLQERQ</sequence>
<comment type="caution">
    <text evidence="6">The sequence shown here is derived from an EMBL/GenBank/DDBJ whole genome shotgun (WGS) entry which is preliminary data.</text>
</comment>
<name>A0ABS4JX79_9FIRM</name>
<dbReference type="PIRSF" id="PIRSF000699">
    <property type="entry name" value="PTS_IILac_III"/>
    <property type="match status" value="1"/>
</dbReference>
<dbReference type="SUPFAM" id="SSF46973">
    <property type="entry name" value="Enzyme IIa from lactose specific PTS, IIa-lac"/>
    <property type="match status" value="1"/>
</dbReference>
<keyword evidence="2" id="KW-0762">Sugar transport</keyword>
<dbReference type="PROSITE" id="PS51095">
    <property type="entry name" value="PTS_EIIA_TYPE_3"/>
    <property type="match status" value="1"/>
</dbReference>
<accession>A0ABS4JX79</accession>
<evidence type="ECO:0000256" key="4">
    <source>
        <dbReference type="ARBA" id="ARBA00022683"/>
    </source>
</evidence>
<dbReference type="EMBL" id="JAGGLG010000051">
    <property type="protein sequence ID" value="MBP2020138.1"/>
    <property type="molecule type" value="Genomic_DNA"/>
</dbReference>
<protein>
    <submittedName>
        <fullName evidence="6">PTS system cellobiose-specific IIA component</fullName>
    </submittedName>
</protein>
<gene>
    <name evidence="6" type="ORF">J2Z79_003592</name>
</gene>
<dbReference type="Proteomes" id="UP001519289">
    <property type="component" value="Unassembled WGS sequence"/>
</dbReference>
<evidence type="ECO:0000256" key="5">
    <source>
        <dbReference type="PROSITE-ProRule" id="PRU00418"/>
    </source>
</evidence>
<dbReference type="Gene3D" id="1.20.58.80">
    <property type="entry name" value="Phosphotransferase system, lactose/cellobiose-type IIA subunit"/>
    <property type="match status" value="1"/>
</dbReference>
<dbReference type="InterPro" id="IPR003188">
    <property type="entry name" value="PTS_IIA_lac/cel"/>
</dbReference>
<dbReference type="CDD" id="cd00215">
    <property type="entry name" value="PTS_IIA_lac"/>
    <property type="match status" value="1"/>
</dbReference>
<evidence type="ECO:0000313" key="6">
    <source>
        <dbReference type="EMBL" id="MBP2020138.1"/>
    </source>
</evidence>
<dbReference type="PANTHER" id="PTHR34382:SF7">
    <property type="entry name" value="PTS SYSTEM N,N'-DIACETYLCHITOBIOSE-SPECIFIC EIIA COMPONENT"/>
    <property type="match status" value="1"/>
</dbReference>
<dbReference type="InterPro" id="IPR036542">
    <property type="entry name" value="PTS_IIA_lac/cel_sf"/>
</dbReference>
<dbReference type="RefSeq" id="WP_209468238.1">
    <property type="nucleotide sequence ID" value="NZ_JAGGLG010000051.1"/>
</dbReference>
<reference evidence="6 7" key="1">
    <citation type="submission" date="2021-03" db="EMBL/GenBank/DDBJ databases">
        <title>Genomic Encyclopedia of Type Strains, Phase IV (KMG-IV): sequencing the most valuable type-strain genomes for metagenomic binning, comparative biology and taxonomic classification.</title>
        <authorList>
            <person name="Goeker M."/>
        </authorList>
    </citation>
    <scope>NUCLEOTIDE SEQUENCE [LARGE SCALE GENOMIC DNA]</scope>
    <source>
        <strain evidence="6 7">DSM 27138</strain>
    </source>
</reference>